<keyword evidence="1 2" id="KW-0597">Phosphoprotein</keyword>
<organism evidence="4 5">
    <name type="scientific">Alloacidobacterium dinghuense</name>
    <dbReference type="NCBI Taxonomy" id="2763107"/>
    <lineage>
        <taxon>Bacteria</taxon>
        <taxon>Pseudomonadati</taxon>
        <taxon>Acidobacteriota</taxon>
        <taxon>Terriglobia</taxon>
        <taxon>Terriglobales</taxon>
        <taxon>Acidobacteriaceae</taxon>
        <taxon>Alloacidobacterium</taxon>
    </lineage>
</organism>
<dbReference type="InterPro" id="IPR011006">
    <property type="entry name" value="CheY-like_superfamily"/>
</dbReference>
<name>A0A7G8BNL8_9BACT</name>
<dbReference type="CDD" id="cd00156">
    <property type="entry name" value="REC"/>
    <property type="match status" value="1"/>
</dbReference>
<dbReference type="GO" id="GO:0000160">
    <property type="term" value="P:phosphorelay signal transduction system"/>
    <property type="evidence" value="ECO:0007669"/>
    <property type="project" value="InterPro"/>
</dbReference>
<dbReference type="Gene3D" id="3.40.50.2300">
    <property type="match status" value="1"/>
</dbReference>
<evidence type="ECO:0000313" key="5">
    <source>
        <dbReference type="Proteomes" id="UP000515312"/>
    </source>
</evidence>
<accession>A0A7G8BNL8</accession>
<dbReference type="PANTHER" id="PTHR44591:SF3">
    <property type="entry name" value="RESPONSE REGULATORY DOMAIN-CONTAINING PROTEIN"/>
    <property type="match status" value="1"/>
</dbReference>
<gene>
    <name evidence="4" type="ORF">H7849_09675</name>
</gene>
<dbReference type="PROSITE" id="PS50110">
    <property type="entry name" value="RESPONSE_REGULATORY"/>
    <property type="match status" value="1"/>
</dbReference>
<dbReference type="RefSeq" id="WP_186746050.1">
    <property type="nucleotide sequence ID" value="NZ_CP060394.1"/>
</dbReference>
<dbReference type="Pfam" id="PF00072">
    <property type="entry name" value="Response_reg"/>
    <property type="match status" value="1"/>
</dbReference>
<dbReference type="PANTHER" id="PTHR44591">
    <property type="entry name" value="STRESS RESPONSE REGULATOR PROTEIN 1"/>
    <property type="match status" value="1"/>
</dbReference>
<dbReference type="AlphaFoldDB" id="A0A7G8BNL8"/>
<dbReference type="EMBL" id="CP060394">
    <property type="protein sequence ID" value="QNI34138.1"/>
    <property type="molecule type" value="Genomic_DNA"/>
</dbReference>
<proteinExistence type="predicted"/>
<evidence type="ECO:0000256" key="2">
    <source>
        <dbReference type="PROSITE-ProRule" id="PRU00169"/>
    </source>
</evidence>
<dbReference type="Proteomes" id="UP000515312">
    <property type="component" value="Chromosome"/>
</dbReference>
<dbReference type="InterPro" id="IPR001789">
    <property type="entry name" value="Sig_transdc_resp-reg_receiver"/>
</dbReference>
<feature type="domain" description="Response regulatory" evidence="3">
    <location>
        <begin position="14"/>
        <end position="129"/>
    </location>
</feature>
<evidence type="ECO:0000256" key="1">
    <source>
        <dbReference type="ARBA" id="ARBA00022553"/>
    </source>
</evidence>
<dbReference type="SMART" id="SM00448">
    <property type="entry name" value="REC"/>
    <property type="match status" value="1"/>
</dbReference>
<dbReference type="KEGG" id="adin:H7849_09675"/>
<feature type="modified residue" description="4-aspartylphosphate" evidence="2">
    <location>
        <position position="67"/>
    </location>
</feature>
<sequence length="138" mass="15157">MTEFPEYAVKMAFTVLLVDDNPVQATTRQAILTYAGNQVSIATSASHALHLLDDPEFAGNVDLVITDHLMPKMNGPQFVATLRQRFPTLPVLVLSGLPDADMEYAGMTILYRSKPIAPDELIRLTQSLWGKNSLGRTA</sequence>
<reference evidence="4 5" key="1">
    <citation type="submission" date="2020-08" db="EMBL/GenBank/DDBJ databases">
        <title>Edaphobacter telluris sp. nov. and Acidobacterium dinghuensis sp. nov., two acidobacteria isolated from forest soil.</title>
        <authorList>
            <person name="Fu J."/>
            <person name="Qiu L."/>
        </authorList>
    </citation>
    <scope>NUCLEOTIDE SEQUENCE [LARGE SCALE GENOMIC DNA]</scope>
    <source>
        <strain evidence="4">4Y35</strain>
    </source>
</reference>
<dbReference type="InterPro" id="IPR050595">
    <property type="entry name" value="Bact_response_regulator"/>
</dbReference>
<dbReference type="SUPFAM" id="SSF52172">
    <property type="entry name" value="CheY-like"/>
    <property type="match status" value="1"/>
</dbReference>
<protein>
    <submittedName>
        <fullName evidence="4">Response regulator</fullName>
    </submittedName>
</protein>
<evidence type="ECO:0000259" key="3">
    <source>
        <dbReference type="PROSITE" id="PS50110"/>
    </source>
</evidence>
<evidence type="ECO:0000313" key="4">
    <source>
        <dbReference type="EMBL" id="QNI34138.1"/>
    </source>
</evidence>
<keyword evidence="5" id="KW-1185">Reference proteome</keyword>